<gene>
    <name evidence="8" type="ORF">ADEAN_000974700</name>
</gene>
<dbReference type="FunFam" id="2.10.230.10:FF:000010">
    <property type="entry name" value="Heat shock protein DnaJ, putative"/>
    <property type="match status" value="1"/>
</dbReference>
<dbReference type="GO" id="GO:0006457">
    <property type="term" value="P:protein folding"/>
    <property type="evidence" value="ECO:0007669"/>
    <property type="project" value="InterPro"/>
</dbReference>
<dbReference type="OrthoDB" id="550424at2759"/>
<dbReference type="CDD" id="cd10747">
    <property type="entry name" value="DnaJ_C"/>
    <property type="match status" value="1"/>
</dbReference>
<dbReference type="InterPro" id="IPR001305">
    <property type="entry name" value="HSP_DnaJ_Cys-rich_dom"/>
</dbReference>
<keyword evidence="3 5" id="KW-0863">Zinc-finger</keyword>
<evidence type="ECO:0000256" key="1">
    <source>
        <dbReference type="ARBA" id="ARBA00022723"/>
    </source>
</evidence>
<keyword evidence="2" id="KW-0677">Repeat</keyword>
<evidence type="ECO:0000313" key="8">
    <source>
        <dbReference type="EMBL" id="CAD2222207.1"/>
    </source>
</evidence>
<dbReference type="InterPro" id="IPR002939">
    <property type="entry name" value="DnaJ_C"/>
</dbReference>
<feature type="zinc finger region" description="CR-type" evidence="5">
    <location>
        <begin position="45"/>
        <end position="130"/>
    </location>
</feature>
<dbReference type="Gene3D" id="2.10.230.10">
    <property type="entry name" value="Heat shock protein DnaJ, cysteine-rich domain"/>
    <property type="match status" value="1"/>
</dbReference>
<reference evidence="8 9" key="1">
    <citation type="submission" date="2020-08" db="EMBL/GenBank/DDBJ databases">
        <authorList>
            <person name="Newling K."/>
            <person name="Davey J."/>
            <person name="Forrester S."/>
        </authorList>
    </citation>
    <scope>NUCLEOTIDE SEQUENCE [LARGE SCALE GENOMIC DNA]</scope>
    <source>
        <strain evidence="9">Crithidia deanei Carvalho (ATCC PRA-265)</strain>
    </source>
</reference>
<feature type="domain" description="CR-type" evidence="7">
    <location>
        <begin position="45"/>
        <end position="130"/>
    </location>
</feature>
<dbReference type="AlphaFoldDB" id="A0A7G2CSL9"/>
<evidence type="ECO:0000256" key="2">
    <source>
        <dbReference type="ARBA" id="ARBA00022737"/>
    </source>
</evidence>
<dbReference type="InterPro" id="IPR044713">
    <property type="entry name" value="DNJA1/2-like"/>
</dbReference>
<dbReference type="PROSITE" id="PS51188">
    <property type="entry name" value="ZF_CR"/>
    <property type="match status" value="1"/>
</dbReference>
<evidence type="ECO:0000313" key="9">
    <source>
        <dbReference type="Proteomes" id="UP000515908"/>
    </source>
</evidence>
<dbReference type="Pfam" id="PF01556">
    <property type="entry name" value="DnaJ_C"/>
    <property type="match status" value="1"/>
</dbReference>
<sequence length="319" mass="34400">MADMNDILNSFFGGGMQGGGMAQRGRRARDETVAIPASLEDLYAGKVLQIPYHKTTACNSCQGTGSKVKRPRGYTCTACRGSGRRMVVQQMGMMIQQMQVVCDACSGSGESIPDSEKCGVCRGRKTAEVDAPLTVTVEKGMAHGQEIRLRGAGSLNTSMGTMGDVVAVVQQSKHDTFVRKDCDLFMTLSLTLAEALCGFQTKITHLSGRTLIVRKNRGEVTKPGDVQCIKGEGMPLFGKNGKFGDLIIEFHVTYPDRLDDNHVEVLRQALPSGPNTPSSGAGETYYVSKEDMSVLQREVEKAEEVEDEERGSAGGCQAQ</sequence>
<evidence type="ECO:0000256" key="5">
    <source>
        <dbReference type="PROSITE-ProRule" id="PRU00546"/>
    </source>
</evidence>
<dbReference type="InterPro" id="IPR036410">
    <property type="entry name" value="HSP_DnaJ_Cys-rich_dom_sf"/>
</dbReference>
<dbReference type="GO" id="GO:0008270">
    <property type="term" value="F:zinc ion binding"/>
    <property type="evidence" value="ECO:0007669"/>
    <property type="project" value="UniProtKB-KW"/>
</dbReference>
<dbReference type="Gene3D" id="2.60.260.20">
    <property type="entry name" value="Urease metallochaperone UreE, N-terminal domain"/>
    <property type="match status" value="2"/>
</dbReference>
<dbReference type="Proteomes" id="UP000515908">
    <property type="component" value="Chromosome 25"/>
</dbReference>
<evidence type="ECO:0000256" key="6">
    <source>
        <dbReference type="SAM" id="MobiDB-lite"/>
    </source>
</evidence>
<evidence type="ECO:0000259" key="7">
    <source>
        <dbReference type="PROSITE" id="PS51188"/>
    </source>
</evidence>
<protein>
    <submittedName>
        <fullName evidence="8">DnaJ C terminal domain/DnaJ central domain containing protein, putative</fullName>
    </submittedName>
</protein>
<dbReference type="GO" id="GO:0051082">
    <property type="term" value="F:unfolded protein binding"/>
    <property type="evidence" value="ECO:0007669"/>
    <property type="project" value="InterPro"/>
</dbReference>
<dbReference type="InterPro" id="IPR008971">
    <property type="entry name" value="HSP40/DnaJ_pept-bd"/>
</dbReference>
<evidence type="ECO:0000256" key="3">
    <source>
        <dbReference type="ARBA" id="ARBA00022771"/>
    </source>
</evidence>
<feature type="region of interest" description="Disordered" evidence="6">
    <location>
        <begin position="269"/>
        <end position="288"/>
    </location>
</feature>
<proteinExistence type="predicted"/>
<dbReference type="PANTHER" id="PTHR43888">
    <property type="entry name" value="DNAJ-LIKE-2, ISOFORM A-RELATED"/>
    <property type="match status" value="1"/>
</dbReference>
<keyword evidence="1 5" id="KW-0479">Metal-binding</keyword>
<organism evidence="8 9">
    <name type="scientific">Angomonas deanei</name>
    <dbReference type="NCBI Taxonomy" id="59799"/>
    <lineage>
        <taxon>Eukaryota</taxon>
        <taxon>Discoba</taxon>
        <taxon>Euglenozoa</taxon>
        <taxon>Kinetoplastea</taxon>
        <taxon>Metakinetoplastina</taxon>
        <taxon>Trypanosomatida</taxon>
        <taxon>Trypanosomatidae</taxon>
        <taxon>Strigomonadinae</taxon>
        <taxon>Angomonas</taxon>
    </lineage>
</organism>
<accession>A0A7G2CSL9</accession>
<dbReference type="Pfam" id="PF00684">
    <property type="entry name" value="DnaJ_CXXCXGXG"/>
    <property type="match status" value="1"/>
</dbReference>
<keyword evidence="9" id="KW-1185">Reference proteome</keyword>
<dbReference type="CDD" id="cd10719">
    <property type="entry name" value="DnaJ_zf"/>
    <property type="match status" value="1"/>
</dbReference>
<dbReference type="VEuPathDB" id="TriTrypDB:ADEAN_000974700"/>
<dbReference type="SUPFAM" id="SSF57938">
    <property type="entry name" value="DnaJ/Hsp40 cysteine-rich domain"/>
    <property type="match status" value="1"/>
</dbReference>
<dbReference type="EMBL" id="LR877169">
    <property type="protein sequence ID" value="CAD2222207.1"/>
    <property type="molecule type" value="Genomic_DNA"/>
</dbReference>
<keyword evidence="4 5" id="KW-0862">Zinc</keyword>
<name>A0A7G2CSL9_9TRYP</name>
<dbReference type="FunFam" id="2.60.260.20:FF:000003">
    <property type="entry name" value="DnaJ subfamily A member 2"/>
    <property type="match status" value="1"/>
</dbReference>
<evidence type="ECO:0000256" key="4">
    <source>
        <dbReference type="ARBA" id="ARBA00022833"/>
    </source>
</evidence>
<dbReference type="SUPFAM" id="SSF49493">
    <property type="entry name" value="HSP40/DnaJ peptide-binding domain"/>
    <property type="match status" value="2"/>
</dbReference>
<dbReference type="GO" id="GO:0030544">
    <property type="term" value="F:Hsp70 protein binding"/>
    <property type="evidence" value="ECO:0007669"/>
    <property type="project" value="InterPro"/>
</dbReference>
<feature type="region of interest" description="Disordered" evidence="6">
    <location>
        <begin position="295"/>
        <end position="319"/>
    </location>
</feature>